<gene>
    <name evidence="1" type="ORF">AVEN_209429_1</name>
</gene>
<evidence type="ECO:0000313" key="1">
    <source>
        <dbReference type="EMBL" id="GBN13612.1"/>
    </source>
</evidence>
<keyword evidence="2" id="KW-1185">Reference proteome</keyword>
<dbReference type="OrthoDB" id="6769383at2759"/>
<sequence>MSNLLQACTFAEQDCCKLKLLSGLHLYWRGNGTYSQFVNEDRQYVILTDSFSVLKALKASNRHSKRVINLLAHQISVVIEKIISIEFVWTPRHSRINENELVDSLASAAPGTKLLSWISHEDLSYNSKKFYEQEFNKIWLIFKYCTKFSHLSTIKHEHRILPPNRMTNVLLSRFKTDTSQIAHKFAASLILT</sequence>
<reference evidence="1 2" key="1">
    <citation type="journal article" date="2019" name="Sci. Rep.">
        <title>Orb-weaving spider Araneus ventricosus genome elucidates the spidroin gene catalogue.</title>
        <authorList>
            <person name="Kono N."/>
            <person name="Nakamura H."/>
            <person name="Ohtoshi R."/>
            <person name="Moran D.A.P."/>
            <person name="Shinohara A."/>
            <person name="Yoshida Y."/>
            <person name="Fujiwara M."/>
            <person name="Mori M."/>
            <person name="Tomita M."/>
            <person name="Arakawa K."/>
        </authorList>
    </citation>
    <scope>NUCLEOTIDE SEQUENCE [LARGE SCALE GENOMIC DNA]</scope>
</reference>
<dbReference type="Proteomes" id="UP000499080">
    <property type="component" value="Unassembled WGS sequence"/>
</dbReference>
<dbReference type="GO" id="GO:0003676">
    <property type="term" value="F:nucleic acid binding"/>
    <property type="evidence" value="ECO:0007669"/>
    <property type="project" value="InterPro"/>
</dbReference>
<name>A0A4Y2LG77_ARAVE</name>
<evidence type="ECO:0000313" key="2">
    <source>
        <dbReference type="Proteomes" id="UP000499080"/>
    </source>
</evidence>
<dbReference type="Gene3D" id="3.30.420.10">
    <property type="entry name" value="Ribonuclease H-like superfamily/Ribonuclease H"/>
    <property type="match status" value="1"/>
</dbReference>
<organism evidence="1 2">
    <name type="scientific">Araneus ventricosus</name>
    <name type="common">Orbweaver spider</name>
    <name type="synonym">Epeira ventricosa</name>
    <dbReference type="NCBI Taxonomy" id="182803"/>
    <lineage>
        <taxon>Eukaryota</taxon>
        <taxon>Metazoa</taxon>
        <taxon>Ecdysozoa</taxon>
        <taxon>Arthropoda</taxon>
        <taxon>Chelicerata</taxon>
        <taxon>Arachnida</taxon>
        <taxon>Araneae</taxon>
        <taxon>Araneomorphae</taxon>
        <taxon>Entelegynae</taxon>
        <taxon>Araneoidea</taxon>
        <taxon>Araneidae</taxon>
        <taxon>Araneus</taxon>
    </lineage>
</organism>
<protein>
    <submittedName>
        <fullName evidence="1">Uncharacterized protein</fullName>
    </submittedName>
</protein>
<dbReference type="InterPro" id="IPR012337">
    <property type="entry name" value="RNaseH-like_sf"/>
</dbReference>
<dbReference type="AlphaFoldDB" id="A0A4Y2LG77"/>
<dbReference type="InterPro" id="IPR036397">
    <property type="entry name" value="RNaseH_sf"/>
</dbReference>
<dbReference type="SUPFAM" id="SSF53098">
    <property type="entry name" value="Ribonuclease H-like"/>
    <property type="match status" value="1"/>
</dbReference>
<dbReference type="EMBL" id="BGPR01005810">
    <property type="protein sequence ID" value="GBN13612.1"/>
    <property type="molecule type" value="Genomic_DNA"/>
</dbReference>
<comment type="caution">
    <text evidence="1">The sequence shown here is derived from an EMBL/GenBank/DDBJ whole genome shotgun (WGS) entry which is preliminary data.</text>
</comment>
<proteinExistence type="predicted"/>
<accession>A0A4Y2LG77</accession>